<keyword evidence="8" id="KW-1185">Reference proteome</keyword>
<evidence type="ECO:0000256" key="6">
    <source>
        <dbReference type="SAM" id="Phobius"/>
    </source>
</evidence>
<feature type="compositionally biased region" description="Low complexity" evidence="5">
    <location>
        <begin position="50"/>
        <end position="62"/>
    </location>
</feature>
<keyword evidence="2 6" id="KW-0812">Transmembrane</keyword>
<dbReference type="GO" id="GO:0006511">
    <property type="term" value="P:ubiquitin-dependent protein catabolic process"/>
    <property type="evidence" value="ECO:0007669"/>
    <property type="project" value="TreeGrafter"/>
</dbReference>
<dbReference type="STRING" id="1109443.G4TIT2"/>
<feature type="compositionally biased region" description="Low complexity" evidence="5">
    <location>
        <begin position="120"/>
        <end position="132"/>
    </location>
</feature>
<dbReference type="GO" id="GO:0031398">
    <property type="term" value="P:positive regulation of protein ubiquitination"/>
    <property type="evidence" value="ECO:0007669"/>
    <property type="project" value="TreeGrafter"/>
</dbReference>
<dbReference type="PANTHER" id="PTHR13396:SF5">
    <property type="entry name" value="NEDD4 FAMILY INTERACTING PROTEIN"/>
    <property type="match status" value="1"/>
</dbReference>
<comment type="subcellular location">
    <subcellularLocation>
        <location evidence="1">Membrane</location>
        <topology evidence="1">Multi-pass membrane protein</topology>
    </subcellularLocation>
</comment>
<feature type="region of interest" description="Disordered" evidence="5">
    <location>
        <begin position="1"/>
        <end position="66"/>
    </location>
</feature>
<dbReference type="EMBL" id="CAFZ01000111">
    <property type="protein sequence ID" value="CCA71227.1"/>
    <property type="molecule type" value="Genomic_DNA"/>
</dbReference>
<feature type="compositionally biased region" description="Basic and acidic residues" evidence="5">
    <location>
        <begin position="437"/>
        <end position="455"/>
    </location>
</feature>
<dbReference type="Pfam" id="PF10176">
    <property type="entry name" value="NEDD4_Bsd2"/>
    <property type="match status" value="1"/>
</dbReference>
<feature type="region of interest" description="Disordered" evidence="5">
    <location>
        <begin position="408"/>
        <end position="461"/>
    </location>
</feature>
<dbReference type="Proteomes" id="UP000007148">
    <property type="component" value="Unassembled WGS sequence"/>
</dbReference>
<evidence type="ECO:0000256" key="2">
    <source>
        <dbReference type="ARBA" id="ARBA00022692"/>
    </source>
</evidence>
<reference evidence="7 8" key="1">
    <citation type="journal article" date="2011" name="PLoS Pathog.">
        <title>Endophytic Life Strategies Decoded by Genome and Transcriptome Analyses of the Mutualistic Root Symbiont Piriformospora indica.</title>
        <authorList>
            <person name="Zuccaro A."/>
            <person name="Lahrmann U."/>
            <person name="Guldener U."/>
            <person name="Langen G."/>
            <person name="Pfiffi S."/>
            <person name="Biedenkopf D."/>
            <person name="Wong P."/>
            <person name="Samans B."/>
            <person name="Grimm C."/>
            <person name="Basiewicz M."/>
            <person name="Murat C."/>
            <person name="Martin F."/>
            <person name="Kogel K.H."/>
        </authorList>
    </citation>
    <scope>NUCLEOTIDE SEQUENCE [LARGE SCALE GENOMIC DNA]</scope>
    <source>
        <strain evidence="7 8">DSM 11827</strain>
    </source>
</reference>
<dbReference type="TCDB" id="8.A.30.2.2">
    <property type="family name" value="the nedd4-family interacting protein-2 (nedd4) family"/>
</dbReference>
<keyword evidence="3 6" id="KW-1133">Transmembrane helix</keyword>
<dbReference type="GO" id="GO:0016020">
    <property type="term" value="C:membrane"/>
    <property type="evidence" value="ECO:0007669"/>
    <property type="project" value="UniProtKB-SubCell"/>
</dbReference>
<evidence type="ECO:0000256" key="5">
    <source>
        <dbReference type="SAM" id="MobiDB-lite"/>
    </source>
</evidence>
<dbReference type="OMA" id="NVDYDYP"/>
<dbReference type="GO" id="GO:0030001">
    <property type="term" value="P:metal ion transport"/>
    <property type="evidence" value="ECO:0007669"/>
    <property type="project" value="InterPro"/>
</dbReference>
<proteinExistence type="predicted"/>
<dbReference type="GO" id="GO:0007034">
    <property type="term" value="P:vacuolar transport"/>
    <property type="evidence" value="ECO:0007669"/>
    <property type="project" value="InterPro"/>
</dbReference>
<accession>G4TIT2</accession>
<dbReference type="InterPro" id="IPR019325">
    <property type="entry name" value="NEDD4/Bsd2"/>
</dbReference>
<keyword evidence="4 6" id="KW-0472">Membrane</keyword>
<organism evidence="7 8">
    <name type="scientific">Serendipita indica (strain DSM 11827)</name>
    <name type="common">Root endophyte fungus</name>
    <name type="synonym">Piriformospora indica</name>
    <dbReference type="NCBI Taxonomy" id="1109443"/>
    <lineage>
        <taxon>Eukaryota</taxon>
        <taxon>Fungi</taxon>
        <taxon>Dikarya</taxon>
        <taxon>Basidiomycota</taxon>
        <taxon>Agaricomycotina</taxon>
        <taxon>Agaricomycetes</taxon>
        <taxon>Sebacinales</taxon>
        <taxon>Serendipitaceae</taxon>
        <taxon>Serendipita</taxon>
    </lineage>
</organism>
<feature type="region of interest" description="Disordered" evidence="5">
    <location>
        <begin position="120"/>
        <end position="140"/>
    </location>
</feature>
<dbReference type="CDD" id="cd22212">
    <property type="entry name" value="NDFIP-like"/>
    <property type="match status" value="1"/>
</dbReference>
<evidence type="ECO:0000256" key="1">
    <source>
        <dbReference type="ARBA" id="ARBA00004141"/>
    </source>
</evidence>
<dbReference type="eggNOG" id="KOG4812">
    <property type="taxonomic scope" value="Eukaryota"/>
</dbReference>
<evidence type="ECO:0000313" key="7">
    <source>
        <dbReference type="EMBL" id="CCA71227.1"/>
    </source>
</evidence>
<dbReference type="FunCoup" id="G4TIT2">
    <property type="interactions" value="109"/>
</dbReference>
<dbReference type="PANTHER" id="PTHR13396">
    <property type="entry name" value="NEDD4 FAMILY INTERACTING PROTEIN 1/2"/>
    <property type="match status" value="1"/>
</dbReference>
<dbReference type="GO" id="GO:0048471">
    <property type="term" value="C:perinuclear region of cytoplasm"/>
    <property type="evidence" value="ECO:0007669"/>
    <property type="project" value="TreeGrafter"/>
</dbReference>
<sequence>MPRRQYAAVPAQDTDEDQLEQAFAASDDEHDEHDGNNAARPLLTPSVYGPRSSHTPRTTRTTVDGSYNFEYDYPPPPGSPPREFAIANHWGNTNGILVTEPVHYDPKRQGNWFTRTWRSVTGRGRRGTPPVGTYGGGINNDGVFANISSRPTGTRSQQRAGENRAENETDTIYHAPELAPNDAPPSYLASQMDQAPPYWQTTVFATSDGELLIESIPAGTIVGFLGAFIVSVFLEWIGFALAYIISMTHAGRFGAKAGLGVTFVRLGLWFRTRGGLLDSKDIPDEIFWPLPNATFPLPTFNATTPFPGFNATAEWNTTATAAPGPWHFYWNSTASMHGGKYQKPAFPFADFLALFLMTIGWFIFMTSILGYWRVKRWESSIAASNTQAPTEGQQQESELLSNLQATLTRPTLPNNPPGRTPTSARPLSHQQTAPSTRTHEGEDMIRQDERVRRDLSNQGYI</sequence>
<feature type="transmembrane region" description="Helical" evidence="6">
    <location>
        <begin position="221"/>
        <end position="246"/>
    </location>
</feature>
<dbReference type="AlphaFoldDB" id="G4TIT2"/>
<dbReference type="GO" id="GO:0005794">
    <property type="term" value="C:Golgi apparatus"/>
    <property type="evidence" value="ECO:0007669"/>
    <property type="project" value="TreeGrafter"/>
</dbReference>
<dbReference type="HOGENOM" id="CLU_016313_1_0_1"/>
<name>G4TIT2_SERID</name>
<feature type="transmembrane region" description="Helical" evidence="6">
    <location>
        <begin position="351"/>
        <end position="372"/>
    </location>
</feature>
<evidence type="ECO:0000256" key="4">
    <source>
        <dbReference type="ARBA" id="ARBA00023136"/>
    </source>
</evidence>
<dbReference type="GO" id="GO:0005783">
    <property type="term" value="C:endoplasmic reticulum"/>
    <property type="evidence" value="ECO:0007669"/>
    <property type="project" value="TreeGrafter"/>
</dbReference>
<gene>
    <name evidence="7" type="ORF">PIIN_05164</name>
</gene>
<dbReference type="OrthoDB" id="10003116at2759"/>
<protein>
    <submittedName>
        <fullName evidence="7">Related to metal homeostasis protein</fullName>
    </submittedName>
</protein>
<dbReference type="InParanoid" id="G4TIT2"/>
<feature type="compositionally biased region" description="Polar residues" evidence="5">
    <location>
        <begin position="423"/>
        <end position="436"/>
    </location>
</feature>
<evidence type="ECO:0000313" key="8">
    <source>
        <dbReference type="Proteomes" id="UP000007148"/>
    </source>
</evidence>
<evidence type="ECO:0000256" key="3">
    <source>
        <dbReference type="ARBA" id="ARBA00022989"/>
    </source>
</evidence>
<comment type="caution">
    <text evidence="7">The sequence shown here is derived from an EMBL/GenBank/DDBJ whole genome shotgun (WGS) entry which is preliminary data.</text>
</comment>